<evidence type="ECO:0000313" key="3">
    <source>
        <dbReference type="EMBL" id="VDM27897.1"/>
    </source>
</evidence>
<dbReference type="GO" id="GO:0006289">
    <property type="term" value="P:nucleotide-excision repair"/>
    <property type="evidence" value="ECO:0007669"/>
    <property type="project" value="InterPro"/>
</dbReference>
<dbReference type="PANTHER" id="PTHR12135:SF0">
    <property type="entry name" value="DNA REPAIR PROTEIN COMPLEMENTING XP-C CELLS"/>
    <property type="match status" value="1"/>
</dbReference>
<dbReference type="GO" id="GO:0003684">
    <property type="term" value="F:damaged DNA binding"/>
    <property type="evidence" value="ECO:0007669"/>
    <property type="project" value="InterPro"/>
</dbReference>
<keyword evidence="4" id="KW-1185">Reference proteome</keyword>
<dbReference type="InterPro" id="IPR004583">
    <property type="entry name" value="DNA_repair_Rad4"/>
</dbReference>
<keyword evidence="1" id="KW-0472">Membrane</keyword>
<feature type="transmembrane region" description="Helical" evidence="1">
    <location>
        <begin position="87"/>
        <end position="105"/>
    </location>
</feature>
<dbReference type="Proteomes" id="UP000274429">
    <property type="component" value="Unassembled WGS sequence"/>
</dbReference>
<dbReference type="Pfam" id="PF10405">
    <property type="entry name" value="BHD_3"/>
    <property type="match status" value="1"/>
</dbReference>
<dbReference type="GO" id="GO:0006298">
    <property type="term" value="P:mismatch repair"/>
    <property type="evidence" value="ECO:0007669"/>
    <property type="project" value="TreeGrafter"/>
</dbReference>
<name>A0A0R3WYR5_HYDTA</name>
<organism evidence="5">
    <name type="scientific">Hydatigena taeniaeformis</name>
    <name type="common">Feline tapeworm</name>
    <name type="synonym">Taenia taeniaeformis</name>
    <dbReference type="NCBI Taxonomy" id="6205"/>
    <lineage>
        <taxon>Eukaryota</taxon>
        <taxon>Metazoa</taxon>
        <taxon>Spiralia</taxon>
        <taxon>Lophotrochozoa</taxon>
        <taxon>Platyhelminthes</taxon>
        <taxon>Cestoda</taxon>
        <taxon>Eucestoda</taxon>
        <taxon>Cyclophyllidea</taxon>
        <taxon>Taeniidae</taxon>
        <taxon>Hydatigera</taxon>
    </lineage>
</organism>
<feature type="domain" description="Rad4 beta-hairpin" evidence="2">
    <location>
        <begin position="6"/>
        <end position="57"/>
    </location>
</feature>
<dbReference type="SMART" id="SM01032">
    <property type="entry name" value="BHD_3"/>
    <property type="match status" value="1"/>
</dbReference>
<keyword evidence="1" id="KW-1133">Transmembrane helix</keyword>
<dbReference type="PANTHER" id="PTHR12135">
    <property type="entry name" value="DNA REPAIR PROTEIN XP-C / RAD4"/>
    <property type="match status" value="1"/>
</dbReference>
<dbReference type="GO" id="GO:0071942">
    <property type="term" value="C:XPC complex"/>
    <property type="evidence" value="ECO:0007669"/>
    <property type="project" value="TreeGrafter"/>
</dbReference>
<reference evidence="5" key="1">
    <citation type="submission" date="2017-02" db="UniProtKB">
        <authorList>
            <consortium name="WormBaseParasite"/>
        </authorList>
    </citation>
    <scope>IDENTIFICATION</scope>
</reference>
<dbReference type="GO" id="GO:0005737">
    <property type="term" value="C:cytoplasm"/>
    <property type="evidence" value="ECO:0007669"/>
    <property type="project" value="TreeGrafter"/>
</dbReference>
<dbReference type="OrthoDB" id="300780at2759"/>
<dbReference type="InterPro" id="IPR018328">
    <property type="entry name" value="Rad4_beta-hairpin_dom3"/>
</dbReference>
<reference evidence="3 4" key="2">
    <citation type="submission" date="2018-11" db="EMBL/GenBank/DDBJ databases">
        <authorList>
            <consortium name="Pathogen Informatics"/>
        </authorList>
    </citation>
    <scope>NUCLEOTIDE SEQUENCE [LARGE SCALE GENOMIC DNA]</scope>
</reference>
<gene>
    <name evidence="3" type="ORF">TTAC_LOCUS5890</name>
</gene>
<dbReference type="AlphaFoldDB" id="A0A0R3WYR5"/>
<accession>A0A0R3WYR5</accession>
<evidence type="ECO:0000313" key="5">
    <source>
        <dbReference type="WBParaSite" id="TTAC_0000590501-mRNA-1"/>
    </source>
</evidence>
<sequence length="134" mass="14868">MDLCNQLAGIQNIAKRLEIDIVPAMVGWAFHKAGWAHPEYDGFVVCREVLPALVDAWRAERMSAAASAAADRTERAMTNWKRLTRNLLLFAAFLTAKAFYSLIIFHTNVSLKASCHIGSLNSYSISFVFGFSAI</sequence>
<evidence type="ECO:0000256" key="1">
    <source>
        <dbReference type="SAM" id="Phobius"/>
    </source>
</evidence>
<dbReference type="STRING" id="6205.A0A0R3WYR5"/>
<protein>
    <submittedName>
        <fullName evidence="5">BHD_3 domain-containing protein</fullName>
    </submittedName>
</protein>
<keyword evidence="1" id="KW-0812">Transmembrane</keyword>
<dbReference type="GO" id="GO:0003697">
    <property type="term" value="F:single-stranded DNA binding"/>
    <property type="evidence" value="ECO:0007669"/>
    <property type="project" value="TreeGrafter"/>
</dbReference>
<evidence type="ECO:0000259" key="2">
    <source>
        <dbReference type="SMART" id="SM01032"/>
    </source>
</evidence>
<proteinExistence type="predicted"/>
<dbReference type="GO" id="GO:0000111">
    <property type="term" value="C:nucleotide-excision repair factor 2 complex"/>
    <property type="evidence" value="ECO:0007669"/>
    <property type="project" value="TreeGrafter"/>
</dbReference>
<dbReference type="EMBL" id="UYWX01009571">
    <property type="protein sequence ID" value="VDM27897.1"/>
    <property type="molecule type" value="Genomic_DNA"/>
</dbReference>
<dbReference type="WBParaSite" id="TTAC_0000590501-mRNA-1">
    <property type="protein sequence ID" value="TTAC_0000590501-mRNA-1"/>
    <property type="gene ID" value="TTAC_0000590501"/>
</dbReference>
<evidence type="ECO:0000313" key="4">
    <source>
        <dbReference type="Proteomes" id="UP000274429"/>
    </source>
</evidence>
<dbReference type="Gene3D" id="3.30.70.2460">
    <property type="entry name" value="Rad4, beta-hairpin domain BHD3"/>
    <property type="match status" value="1"/>
</dbReference>
<dbReference type="InterPro" id="IPR042488">
    <property type="entry name" value="Rad4_BHD3_sf"/>
</dbReference>